<sequence length="95" mass="11104">MDLVLINSEERVFAVEGQVIQVQSNWCDMGCLECPHKVEEDWSTFADTIRKLLKLQKSKTCYKRGARFTWANESDIKPIPHKCNTYLEDNFLDFS</sequence>
<dbReference type="AlphaFoldDB" id="A0AAV2CKP2"/>
<dbReference type="EMBL" id="OZ034813">
    <property type="protein sequence ID" value="CAL1356315.1"/>
    <property type="molecule type" value="Genomic_DNA"/>
</dbReference>
<gene>
    <name evidence="1" type="ORF">LTRI10_LOCUS4024</name>
</gene>
<proteinExistence type="predicted"/>
<accession>A0AAV2CKP2</accession>
<keyword evidence="2" id="KW-1185">Reference proteome</keyword>
<evidence type="ECO:0000313" key="1">
    <source>
        <dbReference type="EMBL" id="CAL1356315.1"/>
    </source>
</evidence>
<name>A0AAV2CKP2_9ROSI</name>
<evidence type="ECO:0000313" key="2">
    <source>
        <dbReference type="Proteomes" id="UP001497516"/>
    </source>
</evidence>
<organism evidence="1 2">
    <name type="scientific">Linum trigynum</name>
    <dbReference type="NCBI Taxonomy" id="586398"/>
    <lineage>
        <taxon>Eukaryota</taxon>
        <taxon>Viridiplantae</taxon>
        <taxon>Streptophyta</taxon>
        <taxon>Embryophyta</taxon>
        <taxon>Tracheophyta</taxon>
        <taxon>Spermatophyta</taxon>
        <taxon>Magnoliopsida</taxon>
        <taxon>eudicotyledons</taxon>
        <taxon>Gunneridae</taxon>
        <taxon>Pentapetalae</taxon>
        <taxon>rosids</taxon>
        <taxon>fabids</taxon>
        <taxon>Malpighiales</taxon>
        <taxon>Linaceae</taxon>
        <taxon>Linum</taxon>
    </lineage>
</organism>
<reference evidence="1 2" key="1">
    <citation type="submission" date="2024-04" db="EMBL/GenBank/DDBJ databases">
        <authorList>
            <person name="Fracassetti M."/>
        </authorList>
    </citation>
    <scope>NUCLEOTIDE SEQUENCE [LARGE SCALE GENOMIC DNA]</scope>
</reference>
<protein>
    <submittedName>
        <fullName evidence="1">Uncharacterized protein</fullName>
    </submittedName>
</protein>
<dbReference type="Proteomes" id="UP001497516">
    <property type="component" value="Chromosome 1"/>
</dbReference>